<organism evidence="2 3">
    <name type="scientific">Ricinus communis</name>
    <name type="common">Castor bean</name>
    <dbReference type="NCBI Taxonomy" id="3988"/>
    <lineage>
        <taxon>Eukaryota</taxon>
        <taxon>Viridiplantae</taxon>
        <taxon>Streptophyta</taxon>
        <taxon>Embryophyta</taxon>
        <taxon>Tracheophyta</taxon>
        <taxon>Spermatophyta</taxon>
        <taxon>Magnoliopsida</taxon>
        <taxon>eudicotyledons</taxon>
        <taxon>Gunneridae</taxon>
        <taxon>Pentapetalae</taxon>
        <taxon>rosids</taxon>
        <taxon>fabids</taxon>
        <taxon>Malpighiales</taxon>
        <taxon>Euphorbiaceae</taxon>
        <taxon>Acalyphoideae</taxon>
        <taxon>Acalypheae</taxon>
        <taxon>Ricinus</taxon>
    </lineage>
</organism>
<feature type="compositionally biased region" description="Polar residues" evidence="1">
    <location>
        <begin position="23"/>
        <end position="35"/>
    </location>
</feature>
<protein>
    <submittedName>
        <fullName evidence="2">Uncharacterized protein</fullName>
    </submittedName>
</protein>
<dbReference type="GO" id="GO:0008187">
    <property type="term" value="F:poly-pyrimidine tract binding"/>
    <property type="evidence" value="ECO:0000318"/>
    <property type="project" value="GO_Central"/>
</dbReference>
<keyword evidence="3" id="KW-1185">Reference proteome</keyword>
<dbReference type="EMBL" id="EQ974278">
    <property type="protein sequence ID" value="EEF30968.1"/>
    <property type="molecule type" value="Genomic_DNA"/>
</dbReference>
<dbReference type="GO" id="GO:0071004">
    <property type="term" value="C:U2-type prespliceosome"/>
    <property type="evidence" value="ECO:0000318"/>
    <property type="project" value="GO_Central"/>
</dbReference>
<name>B9SZK7_RICCO</name>
<dbReference type="GO" id="GO:0089701">
    <property type="term" value="C:U2AF complex"/>
    <property type="evidence" value="ECO:0000318"/>
    <property type="project" value="GO_Central"/>
</dbReference>
<dbReference type="GO" id="GO:0000245">
    <property type="term" value="P:spliceosomal complex assembly"/>
    <property type="evidence" value="ECO:0000318"/>
    <property type="project" value="GO_Central"/>
</dbReference>
<gene>
    <name evidence="2" type="ORF">RCOM_0066170</name>
</gene>
<sequence>MLHPNNTSEPPPPRTTPPHQNHGPTNQQASSTFHSYGQYPYPYPFTTPMHYAPSPISRSHAPIPFLDLNGTSLTIGGAPVLLGEQENRNKINADSELNRSKERISRRRRREEDASREVESQDKSLRLQIHGSERLLQAGELWRFIDKRNEERSSDRDKRTKEESKHDGRRDDSGSAVNLIKLDAHKYMGGTIAKLKEAVIPLAGFGGTTIQPVGVTKLMVKFDDEGRTSYTKMLFNVAHVKLAYIILGTPFLYELKAVTSIRRLSMKILIRGGIVMVRGDQKNG</sequence>
<evidence type="ECO:0000313" key="2">
    <source>
        <dbReference type="EMBL" id="EEF30968.1"/>
    </source>
</evidence>
<reference evidence="3" key="1">
    <citation type="journal article" date="2010" name="Nat. Biotechnol.">
        <title>Draft genome sequence of the oilseed species Ricinus communis.</title>
        <authorList>
            <person name="Chan A.P."/>
            <person name="Crabtree J."/>
            <person name="Zhao Q."/>
            <person name="Lorenzi H."/>
            <person name="Orvis J."/>
            <person name="Puiu D."/>
            <person name="Melake-Berhan A."/>
            <person name="Jones K.M."/>
            <person name="Redman J."/>
            <person name="Chen G."/>
            <person name="Cahoon E.B."/>
            <person name="Gedil M."/>
            <person name="Stanke M."/>
            <person name="Haas B.J."/>
            <person name="Wortman J.R."/>
            <person name="Fraser-Liggett C.M."/>
            <person name="Ravel J."/>
            <person name="Rabinowicz P.D."/>
        </authorList>
    </citation>
    <scope>NUCLEOTIDE SEQUENCE [LARGE SCALE GENOMIC DNA]</scope>
    <source>
        <strain evidence="3">cv. Hale</strain>
    </source>
</reference>
<dbReference type="InParanoid" id="B9SZK7"/>
<feature type="region of interest" description="Disordered" evidence="1">
    <location>
        <begin position="1"/>
        <end position="39"/>
    </location>
</feature>
<dbReference type="GO" id="GO:0030628">
    <property type="term" value="F:pre-mRNA 3'-splice site binding"/>
    <property type="evidence" value="ECO:0000318"/>
    <property type="project" value="GO_Central"/>
</dbReference>
<proteinExistence type="predicted"/>
<dbReference type="Proteomes" id="UP000008311">
    <property type="component" value="Unassembled WGS sequence"/>
</dbReference>
<feature type="region of interest" description="Disordered" evidence="1">
    <location>
        <begin position="92"/>
        <end position="123"/>
    </location>
</feature>
<dbReference type="CDD" id="cd00303">
    <property type="entry name" value="retropepsin_like"/>
    <property type="match status" value="1"/>
</dbReference>
<evidence type="ECO:0000313" key="3">
    <source>
        <dbReference type="Proteomes" id="UP000008311"/>
    </source>
</evidence>
<dbReference type="GO" id="GO:0016607">
    <property type="term" value="C:nuclear speck"/>
    <property type="evidence" value="ECO:0000318"/>
    <property type="project" value="GO_Central"/>
</dbReference>
<dbReference type="GO" id="GO:0000243">
    <property type="term" value="C:commitment complex"/>
    <property type="evidence" value="ECO:0000318"/>
    <property type="project" value="GO_Central"/>
</dbReference>
<feature type="compositionally biased region" description="Basic and acidic residues" evidence="1">
    <location>
        <begin position="110"/>
        <end position="123"/>
    </location>
</feature>
<feature type="region of interest" description="Disordered" evidence="1">
    <location>
        <begin position="150"/>
        <end position="174"/>
    </location>
</feature>
<accession>B9SZK7</accession>
<feature type="compositionally biased region" description="Basic and acidic residues" evidence="1">
    <location>
        <begin position="150"/>
        <end position="173"/>
    </location>
</feature>
<evidence type="ECO:0000256" key="1">
    <source>
        <dbReference type="SAM" id="MobiDB-lite"/>
    </source>
</evidence>
<dbReference type="AlphaFoldDB" id="B9SZK7"/>
<feature type="compositionally biased region" description="Basic and acidic residues" evidence="1">
    <location>
        <begin position="92"/>
        <end position="103"/>
    </location>
</feature>